<dbReference type="Proteomes" id="UP000265955">
    <property type="component" value="Unassembled WGS sequence"/>
</dbReference>
<evidence type="ECO:0000313" key="3">
    <source>
        <dbReference type="Proteomes" id="UP000265955"/>
    </source>
</evidence>
<feature type="region of interest" description="Disordered" evidence="1">
    <location>
        <begin position="64"/>
        <end position="83"/>
    </location>
</feature>
<evidence type="ECO:0000313" key="2">
    <source>
        <dbReference type="EMBL" id="RJF99681.1"/>
    </source>
</evidence>
<reference evidence="3" key="1">
    <citation type="submission" date="2018-09" db="EMBL/GenBank/DDBJ databases">
        <authorList>
            <person name="Zhu H."/>
        </authorList>
    </citation>
    <scope>NUCLEOTIDE SEQUENCE [LARGE SCALE GENOMIC DNA]</scope>
    <source>
        <strain evidence="3">K1R23-30</strain>
    </source>
</reference>
<organism evidence="2 3">
    <name type="scientific">Noviherbaspirillum saxi</name>
    <dbReference type="NCBI Taxonomy" id="2320863"/>
    <lineage>
        <taxon>Bacteria</taxon>
        <taxon>Pseudomonadati</taxon>
        <taxon>Pseudomonadota</taxon>
        <taxon>Betaproteobacteria</taxon>
        <taxon>Burkholderiales</taxon>
        <taxon>Oxalobacteraceae</taxon>
        <taxon>Noviherbaspirillum</taxon>
    </lineage>
</organism>
<proteinExistence type="predicted"/>
<name>A0A3A3FZQ6_9BURK</name>
<dbReference type="EMBL" id="QYUO01000001">
    <property type="protein sequence ID" value="RJF99681.1"/>
    <property type="molecule type" value="Genomic_DNA"/>
</dbReference>
<keyword evidence="3" id="KW-1185">Reference proteome</keyword>
<gene>
    <name evidence="2" type="ORF">D3871_14995</name>
</gene>
<comment type="caution">
    <text evidence="2">The sequence shown here is derived from an EMBL/GenBank/DDBJ whole genome shotgun (WGS) entry which is preliminary data.</text>
</comment>
<evidence type="ECO:0000256" key="1">
    <source>
        <dbReference type="SAM" id="MobiDB-lite"/>
    </source>
</evidence>
<accession>A0A3A3FZQ6</accession>
<sequence>MECFMPSERRYFGNPVFVQAIAIRSQDSQQHLCEQQGRSGEWKIRQRWGDQLQSSRHTLAQRSERTYLTKQQHQPAIPATGLR</sequence>
<protein>
    <submittedName>
        <fullName evidence="2">Uncharacterized protein</fullName>
    </submittedName>
</protein>
<dbReference type="AlphaFoldDB" id="A0A3A3FZQ6"/>